<dbReference type="PANTHER" id="PTHR37306:SF1">
    <property type="entry name" value="COLICIN V PRODUCTION PROTEIN"/>
    <property type="match status" value="1"/>
</dbReference>
<evidence type="ECO:0000256" key="1">
    <source>
        <dbReference type="ARBA" id="ARBA00004141"/>
    </source>
</evidence>
<evidence type="ECO:0000313" key="6">
    <source>
        <dbReference type="EMBL" id="QUE53896.1"/>
    </source>
</evidence>
<dbReference type="Proteomes" id="UP000677616">
    <property type="component" value="Chromosome"/>
</dbReference>
<feature type="transmembrane region" description="Helical" evidence="5">
    <location>
        <begin position="119"/>
        <end position="147"/>
    </location>
</feature>
<evidence type="ECO:0000313" key="7">
    <source>
        <dbReference type="Proteomes" id="UP000677616"/>
    </source>
</evidence>
<name>A0ABX7YJA9_9STRE</name>
<dbReference type="EMBL" id="CP073084">
    <property type="protein sequence ID" value="QUE53896.1"/>
    <property type="molecule type" value="Genomic_DNA"/>
</dbReference>
<comment type="subcellular location">
    <subcellularLocation>
        <location evidence="1">Membrane</location>
        <topology evidence="1">Multi-pass membrane protein</topology>
    </subcellularLocation>
</comment>
<dbReference type="Pfam" id="PF02674">
    <property type="entry name" value="Colicin_V"/>
    <property type="match status" value="1"/>
</dbReference>
<keyword evidence="3 5" id="KW-1133">Transmembrane helix</keyword>
<dbReference type="PANTHER" id="PTHR37306">
    <property type="entry name" value="COLICIN V PRODUCTION PROTEIN"/>
    <property type="match status" value="1"/>
</dbReference>
<keyword evidence="7" id="KW-1185">Reference proteome</keyword>
<evidence type="ECO:0000256" key="2">
    <source>
        <dbReference type="ARBA" id="ARBA00022692"/>
    </source>
</evidence>
<reference evidence="6 7" key="1">
    <citation type="submission" date="2021-04" db="EMBL/GenBank/DDBJ databases">
        <title>Complete genome sequence of a novel Streptococcus species.</title>
        <authorList>
            <person name="Teng J.L.L."/>
        </authorList>
    </citation>
    <scope>NUCLEOTIDE SEQUENCE [LARGE SCALE GENOMIC DNA]</scope>
    <source>
        <strain evidence="6 7">HKU75</strain>
    </source>
</reference>
<sequence>MISLVLLIILAWSFYIGYSRGLILQAYYTFSSLLALIIATGSYKKLADLLYLWVPFANATEGASTYYFEQEYLFDLDKVFYAGLAFLVVYTAVYVLMRIIGIFMHLLDNFSPDNLQMNLLSGGLSVVVTLISLQIGLTILSTIPVAAVQDALHNSFLANAIIQYTPITSSFFKQLWLSNITG</sequence>
<proteinExistence type="predicted"/>
<feature type="transmembrane region" description="Helical" evidence="5">
    <location>
        <begin position="80"/>
        <end position="107"/>
    </location>
</feature>
<evidence type="ECO:0000256" key="5">
    <source>
        <dbReference type="SAM" id="Phobius"/>
    </source>
</evidence>
<feature type="transmembrane region" description="Helical" evidence="5">
    <location>
        <begin position="50"/>
        <end position="68"/>
    </location>
</feature>
<dbReference type="RefSeq" id="WP_212570053.1">
    <property type="nucleotide sequence ID" value="NZ_CP073084.1"/>
</dbReference>
<evidence type="ECO:0000256" key="4">
    <source>
        <dbReference type="ARBA" id="ARBA00023136"/>
    </source>
</evidence>
<dbReference type="InterPro" id="IPR003825">
    <property type="entry name" value="Colicin-V_CvpA"/>
</dbReference>
<evidence type="ECO:0000256" key="3">
    <source>
        <dbReference type="ARBA" id="ARBA00022989"/>
    </source>
</evidence>
<accession>A0ABX7YJA9</accession>
<gene>
    <name evidence="6" type="ORF">INT76_08690</name>
</gene>
<keyword evidence="4 5" id="KW-0472">Membrane</keyword>
<organism evidence="6 7">
    <name type="scientific">Streptococcus oriscaviae</name>
    <dbReference type="NCBI Taxonomy" id="2781599"/>
    <lineage>
        <taxon>Bacteria</taxon>
        <taxon>Bacillati</taxon>
        <taxon>Bacillota</taxon>
        <taxon>Bacilli</taxon>
        <taxon>Lactobacillales</taxon>
        <taxon>Streptococcaceae</taxon>
        <taxon>Streptococcus</taxon>
    </lineage>
</organism>
<keyword evidence="2 5" id="KW-0812">Transmembrane</keyword>
<protein>
    <submittedName>
        <fullName evidence="6">CvpA family protein</fullName>
    </submittedName>
</protein>